<organism evidence="2 3">
    <name type="scientific">Liparis tanakae</name>
    <name type="common">Tanaka's snailfish</name>
    <dbReference type="NCBI Taxonomy" id="230148"/>
    <lineage>
        <taxon>Eukaryota</taxon>
        <taxon>Metazoa</taxon>
        <taxon>Chordata</taxon>
        <taxon>Craniata</taxon>
        <taxon>Vertebrata</taxon>
        <taxon>Euteleostomi</taxon>
        <taxon>Actinopterygii</taxon>
        <taxon>Neopterygii</taxon>
        <taxon>Teleostei</taxon>
        <taxon>Neoteleostei</taxon>
        <taxon>Acanthomorphata</taxon>
        <taxon>Eupercaria</taxon>
        <taxon>Perciformes</taxon>
        <taxon>Cottioidei</taxon>
        <taxon>Cottales</taxon>
        <taxon>Liparidae</taxon>
        <taxon>Liparis</taxon>
    </lineage>
</organism>
<reference evidence="2 3" key="1">
    <citation type="submission" date="2019-03" db="EMBL/GenBank/DDBJ databases">
        <title>First draft genome of Liparis tanakae, snailfish: a comprehensive survey of snailfish specific genes.</title>
        <authorList>
            <person name="Kim W."/>
            <person name="Song I."/>
            <person name="Jeong J.-H."/>
            <person name="Kim D."/>
            <person name="Kim S."/>
            <person name="Ryu S."/>
            <person name="Song J.Y."/>
            <person name="Lee S.K."/>
        </authorList>
    </citation>
    <scope>NUCLEOTIDE SEQUENCE [LARGE SCALE GENOMIC DNA]</scope>
    <source>
        <tissue evidence="2">Muscle</tissue>
    </source>
</reference>
<evidence type="ECO:0000313" key="3">
    <source>
        <dbReference type="Proteomes" id="UP000314294"/>
    </source>
</evidence>
<dbReference type="Proteomes" id="UP000314294">
    <property type="component" value="Unassembled WGS sequence"/>
</dbReference>
<comment type="caution">
    <text evidence="2">The sequence shown here is derived from an EMBL/GenBank/DDBJ whole genome shotgun (WGS) entry which is preliminary data.</text>
</comment>
<evidence type="ECO:0000313" key="2">
    <source>
        <dbReference type="EMBL" id="TNN79656.1"/>
    </source>
</evidence>
<accession>A0A4Z2IP62</accession>
<feature type="region of interest" description="Disordered" evidence="1">
    <location>
        <begin position="25"/>
        <end position="98"/>
    </location>
</feature>
<sequence>MPELVLQLDLDLLVVSQRLLALSPERGGRATETGAEGQAGTDDRGQVVPVHTGLVGIHYTGNTHRNTRSPHRPVNEHDDEDDEGYDGRPDPNSNLSLQGEGGQAEVVVLNLTQGEVQIAHLDLKHTQKRLHTVLDMSHAQGNINIFPK</sequence>
<dbReference type="AlphaFoldDB" id="A0A4Z2IP62"/>
<evidence type="ECO:0000256" key="1">
    <source>
        <dbReference type="SAM" id="MobiDB-lite"/>
    </source>
</evidence>
<dbReference type="EMBL" id="SRLO01000062">
    <property type="protein sequence ID" value="TNN79656.1"/>
    <property type="molecule type" value="Genomic_DNA"/>
</dbReference>
<keyword evidence="3" id="KW-1185">Reference proteome</keyword>
<gene>
    <name evidence="2" type="ORF">EYF80_010030</name>
</gene>
<protein>
    <submittedName>
        <fullName evidence="2">Uncharacterized protein</fullName>
    </submittedName>
</protein>
<name>A0A4Z2IP62_9TELE</name>
<proteinExistence type="predicted"/>